<dbReference type="EMBL" id="SMMX01000018">
    <property type="protein sequence ID" value="TDA20606.1"/>
    <property type="molecule type" value="Genomic_DNA"/>
</dbReference>
<accession>A0A4R4FD97</accession>
<dbReference type="Gene3D" id="1.10.10.10">
    <property type="entry name" value="Winged helix-like DNA-binding domain superfamily/Winged helix DNA-binding domain"/>
    <property type="match status" value="1"/>
</dbReference>
<dbReference type="GO" id="GO:0003700">
    <property type="term" value="F:DNA-binding transcription factor activity"/>
    <property type="evidence" value="ECO:0007669"/>
    <property type="project" value="InterPro"/>
</dbReference>
<dbReference type="GO" id="GO:0003677">
    <property type="term" value="F:DNA binding"/>
    <property type="evidence" value="ECO:0007669"/>
    <property type="project" value="InterPro"/>
</dbReference>
<keyword evidence="3" id="KW-1185">Reference proteome</keyword>
<dbReference type="Proteomes" id="UP000295710">
    <property type="component" value="Unassembled WGS sequence"/>
</dbReference>
<feature type="domain" description="Sporulation initiation factor Spo0A C-terminal" evidence="1">
    <location>
        <begin position="6"/>
        <end position="104"/>
    </location>
</feature>
<dbReference type="InterPro" id="IPR014879">
    <property type="entry name" value="Spo0A_C"/>
</dbReference>
<sequence>MDKSRALLLRLGIRSTLKGFYFLLYALQLCLSNDEYLLSVYKTLYVDVATHFGTSRDNVEHCIRTAISNCWYKGNRKLLITISGYELRQKPANGEFIDILYNYLSEEG</sequence>
<evidence type="ECO:0000313" key="2">
    <source>
        <dbReference type="EMBL" id="TDA20606.1"/>
    </source>
</evidence>
<dbReference type="InterPro" id="IPR036388">
    <property type="entry name" value="WH-like_DNA-bd_sf"/>
</dbReference>
<dbReference type="Pfam" id="PF08769">
    <property type="entry name" value="Spo0A_C"/>
    <property type="match status" value="1"/>
</dbReference>
<dbReference type="InterPro" id="IPR016032">
    <property type="entry name" value="Sig_transdc_resp-reg_C-effctor"/>
</dbReference>
<organism evidence="2 3">
    <name type="scientific">Extibacter muris</name>
    <dbReference type="NCBI Taxonomy" id="1796622"/>
    <lineage>
        <taxon>Bacteria</taxon>
        <taxon>Bacillati</taxon>
        <taxon>Bacillota</taxon>
        <taxon>Clostridia</taxon>
        <taxon>Lachnospirales</taxon>
        <taxon>Lachnospiraceae</taxon>
        <taxon>Extibacter</taxon>
    </lineage>
</organism>
<dbReference type="GO" id="GO:0005509">
    <property type="term" value="F:calcium ion binding"/>
    <property type="evidence" value="ECO:0007669"/>
    <property type="project" value="InterPro"/>
</dbReference>
<comment type="caution">
    <text evidence="2">The sequence shown here is derived from an EMBL/GenBank/DDBJ whole genome shotgun (WGS) entry which is preliminary data.</text>
</comment>
<gene>
    <name evidence="2" type="ORF">E1963_16290</name>
</gene>
<evidence type="ECO:0000313" key="3">
    <source>
        <dbReference type="Proteomes" id="UP000295710"/>
    </source>
</evidence>
<dbReference type="AlphaFoldDB" id="A0A4R4FD97"/>
<evidence type="ECO:0000259" key="1">
    <source>
        <dbReference type="Pfam" id="PF08769"/>
    </source>
</evidence>
<protein>
    <recommendedName>
        <fullName evidence="1">Sporulation initiation factor Spo0A C-terminal domain-containing protein</fullName>
    </recommendedName>
</protein>
<dbReference type="SUPFAM" id="SSF46894">
    <property type="entry name" value="C-terminal effector domain of the bipartite response regulators"/>
    <property type="match status" value="1"/>
</dbReference>
<dbReference type="RefSeq" id="WP_066579976.1">
    <property type="nucleotide sequence ID" value="NZ_JAJCRU010000008.1"/>
</dbReference>
<name>A0A4R4FD97_9FIRM</name>
<dbReference type="GO" id="GO:0005737">
    <property type="term" value="C:cytoplasm"/>
    <property type="evidence" value="ECO:0007669"/>
    <property type="project" value="InterPro"/>
</dbReference>
<dbReference type="GO" id="GO:0042173">
    <property type="term" value="P:regulation of sporulation resulting in formation of a cellular spore"/>
    <property type="evidence" value="ECO:0007669"/>
    <property type="project" value="InterPro"/>
</dbReference>
<reference evidence="2 3" key="1">
    <citation type="journal article" date="2016" name="Nat. Microbiol.">
        <title>The Mouse Intestinal Bacterial Collection (miBC) provides host-specific insight into cultured diversity and functional potential of the gut microbiota.</title>
        <authorList>
            <person name="Lagkouvardos I."/>
            <person name="Pukall R."/>
            <person name="Abt B."/>
            <person name="Foesel B.U."/>
            <person name="Meier-Kolthoff J.P."/>
            <person name="Kumar N."/>
            <person name="Bresciani A."/>
            <person name="Martinez I."/>
            <person name="Just S."/>
            <person name="Ziegler C."/>
            <person name="Brugiroux S."/>
            <person name="Garzetti D."/>
            <person name="Wenning M."/>
            <person name="Bui T.P."/>
            <person name="Wang J."/>
            <person name="Hugenholtz F."/>
            <person name="Plugge C.M."/>
            <person name="Peterson D.A."/>
            <person name="Hornef M.W."/>
            <person name="Baines J.F."/>
            <person name="Smidt H."/>
            <person name="Walter J."/>
            <person name="Kristiansen K."/>
            <person name="Nielsen H.B."/>
            <person name="Haller D."/>
            <person name="Overmann J."/>
            <person name="Stecher B."/>
            <person name="Clavel T."/>
        </authorList>
    </citation>
    <scope>NUCLEOTIDE SEQUENCE [LARGE SCALE GENOMIC DNA]</scope>
    <source>
        <strain evidence="2 3">DSM 28560</strain>
    </source>
</reference>
<proteinExistence type="predicted"/>